<organism evidence="3 4">
    <name type="scientific">Neonectria ditissima</name>
    <dbReference type="NCBI Taxonomy" id="78410"/>
    <lineage>
        <taxon>Eukaryota</taxon>
        <taxon>Fungi</taxon>
        <taxon>Dikarya</taxon>
        <taxon>Ascomycota</taxon>
        <taxon>Pezizomycotina</taxon>
        <taxon>Sordariomycetes</taxon>
        <taxon>Hypocreomycetidae</taxon>
        <taxon>Hypocreales</taxon>
        <taxon>Nectriaceae</taxon>
        <taxon>Neonectria</taxon>
    </lineage>
</organism>
<feature type="compositionally biased region" description="Acidic residues" evidence="1">
    <location>
        <begin position="317"/>
        <end position="330"/>
    </location>
</feature>
<protein>
    <submittedName>
        <fullName evidence="3">Uncharacterized protein</fullName>
    </submittedName>
</protein>
<dbReference type="AlphaFoldDB" id="A0A0P7AKI0"/>
<proteinExistence type="predicted"/>
<sequence>MRSTNGLPFALWAFMVFGFWVSTAFAITLKKPLNKYDMDWIIQKSRNVSCLDTTKVTPYEDNFKCAPRRRFKKGHCKPYWYRECQGYCEMSTMWWHGLESPFPRSSCNREPCRLEPEIPNQLRPTWNYSTQIAPTTFSEGSSLDFSSANMTTGSVSLDKPARVQNECGYWTFIPNIARSCGITVDGSKERFWIFSWCSGVIEKGECATSVHQKRINPKKDFGKQSLYEPEGEIVFVATDCDFPGKRLPFCMQHPTYLKKGVSIDPQVHENYLETFRYRRREGKTLKDVYEMCMRGEWPPENGTSSIAGGRGEKELNGADEYELDEEDEDEDARRWEELKWN</sequence>
<evidence type="ECO:0000313" key="3">
    <source>
        <dbReference type="EMBL" id="KPM38126.1"/>
    </source>
</evidence>
<feature type="signal peptide" evidence="2">
    <location>
        <begin position="1"/>
        <end position="26"/>
    </location>
</feature>
<gene>
    <name evidence="3" type="ORF">AK830_g8426</name>
</gene>
<name>A0A0P7AKI0_9HYPO</name>
<feature type="compositionally biased region" description="Basic and acidic residues" evidence="1">
    <location>
        <begin position="331"/>
        <end position="341"/>
    </location>
</feature>
<evidence type="ECO:0000256" key="2">
    <source>
        <dbReference type="SAM" id="SignalP"/>
    </source>
</evidence>
<evidence type="ECO:0000256" key="1">
    <source>
        <dbReference type="SAM" id="MobiDB-lite"/>
    </source>
</evidence>
<dbReference type="EMBL" id="LKCW01000143">
    <property type="protein sequence ID" value="KPM38126.1"/>
    <property type="molecule type" value="Genomic_DNA"/>
</dbReference>
<comment type="caution">
    <text evidence="3">The sequence shown here is derived from an EMBL/GenBank/DDBJ whole genome shotgun (WGS) entry which is preliminary data.</text>
</comment>
<keyword evidence="4" id="KW-1185">Reference proteome</keyword>
<feature type="chain" id="PRO_5006134906" evidence="2">
    <location>
        <begin position="27"/>
        <end position="341"/>
    </location>
</feature>
<reference evidence="3 4" key="1">
    <citation type="submission" date="2015-09" db="EMBL/GenBank/DDBJ databases">
        <title>Draft genome of a European isolate of the apple canker pathogen Neonectria ditissima.</title>
        <authorList>
            <person name="Gomez-Cortecero A."/>
            <person name="Harrison R.J."/>
            <person name="Armitage A.D."/>
        </authorList>
    </citation>
    <scope>NUCLEOTIDE SEQUENCE [LARGE SCALE GENOMIC DNA]</scope>
    <source>
        <strain evidence="3 4">R09/05</strain>
    </source>
</reference>
<accession>A0A0P7AKI0</accession>
<evidence type="ECO:0000313" key="4">
    <source>
        <dbReference type="Proteomes" id="UP000050424"/>
    </source>
</evidence>
<dbReference type="Proteomes" id="UP000050424">
    <property type="component" value="Unassembled WGS sequence"/>
</dbReference>
<feature type="region of interest" description="Disordered" evidence="1">
    <location>
        <begin position="300"/>
        <end position="341"/>
    </location>
</feature>
<keyword evidence="2" id="KW-0732">Signal</keyword>
<dbReference type="OrthoDB" id="1896086at2759"/>